<keyword evidence="1" id="KW-0067">ATP-binding</keyword>
<comment type="caution">
    <text evidence="1">The sequence shown here is derived from an EMBL/GenBank/DDBJ whole genome shotgun (WGS) entry which is preliminary data.</text>
</comment>
<accession>A0ACC6P5B5</accession>
<dbReference type="EMBL" id="JAWDIE010000018">
    <property type="protein sequence ID" value="MEJ7139009.1"/>
    <property type="molecule type" value="Genomic_DNA"/>
</dbReference>
<gene>
    <name evidence="1" type="ORF">RV045_11300</name>
</gene>
<evidence type="ECO:0000313" key="2">
    <source>
        <dbReference type="Proteomes" id="UP001364695"/>
    </source>
</evidence>
<dbReference type="Proteomes" id="UP001364695">
    <property type="component" value="Unassembled WGS sequence"/>
</dbReference>
<reference evidence="1" key="1">
    <citation type="submission" date="2023-10" db="EMBL/GenBank/DDBJ databases">
        <title>Amphibacter perezi, gen. nov., sp. nov. a novel taxa of the family Comamonadaceae, class Betaproteobacteria isolated from the skin microbiota of Pelophylax perezi from different populations.</title>
        <authorList>
            <person name="Costa S."/>
            <person name="Proenca D.N."/>
            <person name="Lopes I."/>
            <person name="Morais P.V."/>
        </authorList>
    </citation>
    <scope>NUCLEOTIDE SEQUENCE</scope>
    <source>
        <strain evidence="1">SL12-8</strain>
    </source>
</reference>
<organism evidence="1 2">
    <name type="scientific">Amphibiibacter pelophylacis</name>
    <dbReference type="NCBI Taxonomy" id="1799477"/>
    <lineage>
        <taxon>Bacteria</taxon>
        <taxon>Pseudomonadati</taxon>
        <taxon>Pseudomonadota</taxon>
        <taxon>Betaproteobacteria</taxon>
        <taxon>Burkholderiales</taxon>
        <taxon>Sphaerotilaceae</taxon>
        <taxon>Amphibiibacter</taxon>
    </lineage>
</organism>
<protein>
    <submittedName>
        <fullName evidence="1">ABC transporter ATP-binding protein</fullName>
    </submittedName>
</protein>
<name>A0ACC6P5B5_9BURK</name>
<proteinExistence type="predicted"/>
<keyword evidence="2" id="KW-1185">Reference proteome</keyword>
<sequence>MSAADLSVQDLTVRYGSTVALRGLSLDVAQGSTLMLTGPNGAGKSTLCKSLIGWVRPASGALLWQGQSLAGLSPEDIAARGIAMIPEGRHVFGSLSVIDNLRVAATRRRDRAGIAADLDRLLAVFPMLQPRLQQAAGMLSGGQQQMLVIARALMGRPRLLVIDEPSLGLAPQVTDQVYATLRQLQAEQGLSLLIVEQSSRRAAAMSSPLVLLREGQAVLRGPASQIDADTLERAYFGDDSPALESPP</sequence>
<keyword evidence="1" id="KW-0547">Nucleotide-binding</keyword>
<evidence type="ECO:0000313" key="1">
    <source>
        <dbReference type="EMBL" id="MEJ7139009.1"/>
    </source>
</evidence>